<evidence type="ECO:0000256" key="1">
    <source>
        <dbReference type="SAM" id="MobiDB-lite"/>
    </source>
</evidence>
<dbReference type="OMA" id="YTHETRF"/>
<feature type="region of interest" description="Disordered" evidence="1">
    <location>
        <begin position="309"/>
        <end position="340"/>
    </location>
</feature>
<keyword evidence="2" id="KW-1133">Transmembrane helix</keyword>
<dbReference type="AlphaFoldDB" id="A0A0N0P2V9"/>
<comment type="caution">
    <text evidence="3">The sequence shown here is derived from an EMBL/GenBank/DDBJ whole genome shotgun (WGS) entry which is preliminary data.</text>
</comment>
<protein>
    <submittedName>
        <fullName evidence="3">Uncharacterized protein</fullName>
    </submittedName>
</protein>
<gene>
    <name evidence="3" type="ORF">ABL78_7553</name>
</gene>
<dbReference type="Proteomes" id="UP000038009">
    <property type="component" value="Unassembled WGS sequence"/>
</dbReference>
<evidence type="ECO:0000313" key="3">
    <source>
        <dbReference type="EMBL" id="KPI83416.1"/>
    </source>
</evidence>
<sequence>MGQSASSMDGYAGERQINSDATAAACPSLPEAEGASTCVEMVAMLRDPAPSTQPLDDQVASDTTVYATSADAVSVFCLDVSKGSLLQLRQVLETPVPHRAAAFHDMSKHSRGLLFHAPGSTSVRAVKSFLLGQAKVWRGSDISSAEAPSSLHLFALQDPAVVVDGADGPVVVTREVSADLLIPLTGSTELYTLSRDPTVLAFTSADAKAVADAPSSLQSSAVEGNWREAPQRDVSALKEGHTTAASSPASAAASPTTAPRTVVLLFTTDAYFGMDGGSMLLIGCCVALCTCIAASICCCMSSAKNKAQQQSNANNGKPDYNNNNSNYNNNQQNYNNGGNNAGGGYYGNPYAPAGYNNNNANYTPPANGYGVPPNAYGDYSNYQNPYQNPYQPPLQPQNNNDGYYNTGGPQPGAAPL</sequence>
<keyword evidence="2" id="KW-0812">Transmembrane</keyword>
<organism evidence="3 4">
    <name type="scientific">Leptomonas seymouri</name>
    <dbReference type="NCBI Taxonomy" id="5684"/>
    <lineage>
        <taxon>Eukaryota</taxon>
        <taxon>Discoba</taxon>
        <taxon>Euglenozoa</taxon>
        <taxon>Kinetoplastea</taxon>
        <taxon>Metakinetoplastina</taxon>
        <taxon>Trypanosomatida</taxon>
        <taxon>Trypanosomatidae</taxon>
        <taxon>Leishmaniinae</taxon>
        <taxon>Leptomonas</taxon>
    </lineage>
</organism>
<feature type="transmembrane region" description="Helical" evidence="2">
    <location>
        <begin position="279"/>
        <end position="300"/>
    </location>
</feature>
<feature type="compositionally biased region" description="Low complexity" evidence="1">
    <location>
        <begin position="309"/>
        <end position="338"/>
    </location>
</feature>
<dbReference type="EMBL" id="LJSK01000380">
    <property type="protein sequence ID" value="KPI83416.1"/>
    <property type="molecule type" value="Genomic_DNA"/>
</dbReference>
<dbReference type="VEuPathDB" id="TriTrypDB:Lsey_0380_0050"/>
<feature type="region of interest" description="Disordered" evidence="1">
    <location>
        <begin position="377"/>
        <end position="416"/>
    </location>
</feature>
<dbReference type="OrthoDB" id="266058at2759"/>
<accession>A0A0N0P2V9</accession>
<keyword evidence="2" id="KW-0472">Membrane</keyword>
<evidence type="ECO:0000313" key="4">
    <source>
        <dbReference type="Proteomes" id="UP000038009"/>
    </source>
</evidence>
<reference evidence="3 4" key="1">
    <citation type="journal article" date="2015" name="PLoS Pathog.">
        <title>Leptomonas seymouri: Adaptations to the Dixenous Life Cycle Analyzed by Genome Sequencing, Transcriptome Profiling and Co-infection with Leishmania donovani.</title>
        <authorList>
            <person name="Kraeva N."/>
            <person name="Butenko A."/>
            <person name="Hlavacova J."/>
            <person name="Kostygov A."/>
            <person name="Myskova J."/>
            <person name="Grybchuk D."/>
            <person name="Lestinova T."/>
            <person name="Votypka J."/>
            <person name="Volf P."/>
            <person name="Opperdoes F."/>
            <person name="Flegontov P."/>
            <person name="Lukes J."/>
            <person name="Yurchenko V."/>
        </authorList>
    </citation>
    <scope>NUCLEOTIDE SEQUENCE [LARGE SCALE GENOMIC DNA]</scope>
    <source>
        <strain evidence="3 4">ATCC 30220</strain>
    </source>
</reference>
<proteinExistence type="predicted"/>
<keyword evidence="4" id="KW-1185">Reference proteome</keyword>
<evidence type="ECO:0000256" key="2">
    <source>
        <dbReference type="SAM" id="Phobius"/>
    </source>
</evidence>
<name>A0A0N0P2V9_LEPSE</name>